<keyword evidence="6" id="KW-0645">Protease</keyword>
<dbReference type="FunFam" id="3.40.630.10:FF:000165">
    <property type="entry name" value="Glucan 1,4-alpha-glucosidase, putative"/>
    <property type="match status" value="1"/>
</dbReference>
<keyword evidence="11" id="KW-0843">Virulence</keyword>
<dbReference type="AlphaFoldDB" id="A0AAN6WJ08"/>
<dbReference type="PROSITE" id="PS52035">
    <property type="entry name" value="PEPTIDASE_M14"/>
    <property type="match status" value="1"/>
</dbReference>
<evidence type="ECO:0000256" key="3">
    <source>
        <dbReference type="ARBA" id="ARBA00004613"/>
    </source>
</evidence>
<dbReference type="SUPFAM" id="SSF53187">
    <property type="entry name" value="Zn-dependent exopeptidases"/>
    <property type="match status" value="1"/>
</dbReference>
<evidence type="ECO:0000256" key="6">
    <source>
        <dbReference type="ARBA" id="ARBA00022670"/>
    </source>
</evidence>
<feature type="chain" id="PRO_5042858240" description="Peptidase M14 domain-containing protein" evidence="15">
    <location>
        <begin position="19"/>
        <end position="426"/>
    </location>
</feature>
<evidence type="ECO:0000256" key="4">
    <source>
        <dbReference type="ARBA" id="ARBA00005988"/>
    </source>
</evidence>
<comment type="caution">
    <text evidence="17">The sequence shown here is derived from an EMBL/GenBank/DDBJ whole genome shotgun (WGS) entry which is preliminary data.</text>
</comment>
<dbReference type="PANTHER" id="PTHR11705:SF143">
    <property type="entry name" value="SLL0236 PROTEIN"/>
    <property type="match status" value="1"/>
</dbReference>
<comment type="function">
    <text evidence="2">Extracellular metalloprotease that contributes to pathogenicity.</text>
</comment>
<keyword evidence="10" id="KW-0862">Zinc</keyword>
<keyword evidence="7" id="KW-0479">Metal-binding</keyword>
<evidence type="ECO:0000256" key="2">
    <source>
        <dbReference type="ARBA" id="ARBA00003091"/>
    </source>
</evidence>
<proteinExistence type="inferred from homology"/>
<keyword evidence="5" id="KW-0964">Secreted</keyword>
<feature type="signal peptide" evidence="15">
    <location>
        <begin position="1"/>
        <end position="18"/>
    </location>
</feature>
<dbReference type="GO" id="GO:0004181">
    <property type="term" value="F:metallocarboxypeptidase activity"/>
    <property type="evidence" value="ECO:0007669"/>
    <property type="project" value="InterPro"/>
</dbReference>
<dbReference type="PANTHER" id="PTHR11705">
    <property type="entry name" value="PROTEASE FAMILY M14 CARBOXYPEPTIDASE A,B"/>
    <property type="match status" value="1"/>
</dbReference>
<dbReference type="InterPro" id="IPR057246">
    <property type="entry name" value="CARBOXYPEPT_ZN_1"/>
</dbReference>
<keyword evidence="13" id="KW-0865">Zymogen</keyword>
<reference evidence="17" key="2">
    <citation type="submission" date="2023-05" db="EMBL/GenBank/DDBJ databases">
        <authorList>
            <consortium name="Lawrence Berkeley National Laboratory"/>
            <person name="Steindorff A."/>
            <person name="Hensen N."/>
            <person name="Bonometti L."/>
            <person name="Westerberg I."/>
            <person name="Brannstrom I.O."/>
            <person name="Guillou S."/>
            <person name="Cros-Aarteil S."/>
            <person name="Calhoun S."/>
            <person name="Haridas S."/>
            <person name="Kuo A."/>
            <person name="Mondo S."/>
            <person name="Pangilinan J."/>
            <person name="Riley R."/>
            <person name="Labutti K."/>
            <person name="Andreopoulos B."/>
            <person name="Lipzen A."/>
            <person name="Chen C."/>
            <person name="Yanf M."/>
            <person name="Daum C."/>
            <person name="Ng V."/>
            <person name="Clum A."/>
            <person name="Ohm R."/>
            <person name="Martin F."/>
            <person name="Silar P."/>
            <person name="Natvig D."/>
            <person name="Lalanne C."/>
            <person name="Gautier V."/>
            <person name="Ament-Velasquez S.L."/>
            <person name="Kruys A."/>
            <person name="Hutchinson M.I."/>
            <person name="Powell A.J."/>
            <person name="Barry K."/>
            <person name="Miller A.N."/>
            <person name="Grigoriev I.V."/>
            <person name="Debuchy R."/>
            <person name="Gladieux P."/>
            <person name="Thoren M.H."/>
            <person name="Johannesson H."/>
        </authorList>
    </citation>
    <scope>NUCLEOTIDE SEQUENCE</scope>
    <source>
        <strain evidence="17">PSN309</strain>
    </source>
</reference>
<evidence type="ECO:0000256" key="10">
    <source>
        <dbReference type="ARBA" id="ARBA00022833"/>
    </source>
</evidence>
<evidence type="ECO:0000256" key="11">
    <source>
        <dbReference type="ARBA" id="ARBA00023026"/>
    </source>
</evidence>
<evidence type="ECO:0000256" key="8">
    <source>
        <dbReference type="ARBA" id="ARBA00022729"/>
    </source>
</evidence>
<evidence type="ECO:0000256" key="12">
    <source>
        <dbReference type="ARBA" id="ARBA00023049"/>
    </source>
</evidence>
<dbReference type="PROSITE" id="PS00132">
    <property type="entry name" value="CARBOXYPEPT_ZN_1"/>
    <property type="match status" value="1"/>
</dbReference>
<evidence type="ECO:0000256" key="7">
    <source>
        <dbReference type="ARBA" id="ARBA00022723"/>
    </source>
</evidence>
<feature type="active site" description="Proton donor/acceptor" evidence="14">
    <location>
        <position position="390"/>
    </location>
</feature>
<keyword evidence="8 15" id="KW-0732">Signal</keyword>
<dbReference type="SUPFAM" id="SSF54897">
    <property type="entry name" value="Protease propeptides/inhibitors"/>
    <property type="match status" value="1"/>
</dbReference>
<evidence type="ECO:0000256" key="1">
    <source>
        <dbReference type="ARBA" id="ARBA00001947"/>
    </source>
</evidence>
<dbReference type="CDD" id="cd03860">
    <property type="entry name" value="M14_CP_A-B_like"/>
    <property type="match status" value="1"/>
</dbReference>
<dbReference type="PRINTS" id="PR00765">
    <property type="entry name" value="CRBOXYPTASEA"/>
</dbReference>
<protein>
    <recommendedName>
        <fullName evidence="16">Peptidase M14 domain-containing protein</fullName>
    </recommendedName>
</protein>
<keyword evidence="18" id="KW-1185">Reference proteome</keyword>
<dbReference type="Gene3D" id="3.40.630.10">
    <property type="entry name" value="Zn peptidases"/>
    <property type="match status" value="1"/>
</dbReference>
<organism evidence="17 18">
    <name type="scientific">Podospora australis</name>
    <dbReference type="NCBI Taxonomy" id="1536484"/>
    <lineage>
        <taxon>Eukaryota</taxon>
        <taxon>Fungi</taxon>
        <taxon>Dikarya</taxon>
        <taxon>Ascomycota</taxon>
        <taxon>Pezizomycotina</taxon>
        <taxon>Sordariomycetes</taxon>
        <taxon>Sordariomycetidae</taxon>
        <taxon>Sordariales</taxon>
        <taxon>Podosporaceae</taxon>
        <taxon>Podospora</taxon>
    </lineage>
</organism>
<dbReference type="Proteomes" id="UP001302126">
    <property type="component" value="Unassembled WGS sequence"/>
</dbReference>
<evidence type="ECO:0000259" key="16">
    <source>
        <dbReference type="PROSITE" id="PS52035"/>
    </source>
</evidence>
<evidence type="ECO:0000256" key="5">
    <source>
        <dbReference type="ARBA" id="ARBA00022525"/>
    </source>
</evidence>
<evidence type="ECO:0000313" key="18">
    <source>
        <dbReference type="Proteomes" id="UP001302126"/>
    </source>
</evidence>
<dbReference type="SMART" id="SM00631">
    <property type="entry name" value="Zn_pept"/>
    <property type="match status" value="1"/>
</dbReference>
<feature type="domain" description="Peptidase M14" evidence="16">
    <location>
        <begin position="123"/>
        <end position="426"/>
    </location>
</feature>
<comment type="subcellular location">
    <subcellularLocation>
        <location evidence="3">Secreted</location>
    </subcellularLocation>
</comment>
<comment type="similarity">
    <text evidence="4 14">Belongs to the peptidase M14 family.</text>
</comment>
<dbReference type="GO" id="GO:0005576">
    <property type="term" value="C:extracellular region"/>
    <property type="evidence" value="ECO:0007669"/>
    <property type="project" value="UniProtKB-SubCell"/>
</dbReference>
<gene>
    <name evidence="17" type="ORF">QBC35DRAFT_457205</name>
</gene>
<keyword evidence="12" id="KW-0482">Metalloprotease</keyword>
<name>A0AAN6WJ08_9PEZI</name>
<evidence type="ECO:0000256" key="13">
    <source>
        <dbReference type="ARBA" id="ARBA00023145"/>
    </source>
</evidence>
<reference evidence="17" key="1">
    <citation type="journal article" date="2023" name="Mol. Phylogenet. Evol.">
        <title>Genome-scale phylogeny and comparative genomics of the fungal order Sordariales.</title>
        <authorList>
            <person name="Hensen N."/>
            <person name="Bonometti L."/>
            <person name="Westerberg I."/>
            <person name="Brannstrom I.O."/>
            <person name="Guillou S."/>
            <person name="Cros-Aarteil S."/>
            <person name="Calhoun S."/>
            <person name="Haridas S."/>
            <person name="Kuo A."/>
            <person name="Mondo S."/>
            <person name="Pangilinan J."/>
            <person name="Riley R."/>
            <person name="LaButti K."/>
            <person name="Andreopoulos B."/>
            <person name="Lipzen A."/>
            <person name="Chen C."/>
            <person name="Yan M."/>
            <person name="Daum C."/>
            <person name="Ng V."/>
            <person name="Clum A."/>
            <person name="Steindorff A."/>
            <person name="Ohm R.A."/>
            <person name="Martin F."/>
            <person name="Silar P."/>
            <person name="Natvig D.O."/>
            <person name="Lalanne C."/>
            <person name="Gautier V."/>
            <person name="Ament-Velasquez S.L."/>
            <person name="Kruys A."/>
            <person name="Hutchinson M.I."/>
            <person name="Powell A.J."/>
            <person name="Barry K."/>
            <person name="Miller A.N."/>
            <person name="Grigoriev I.V."/>
            <person name="Debuchy R."/>
            <person name="Gladieux P."/>
            <person name="Hiltunen Thoren M."/>
            <person name="Johannesson H."/>
        </authorList>
    </citation>
    <scope>NUCLEOTIDE SEQUENCE</scope>
    <source>
        <strain evidence="17">PSN309</strain>
    </source>
</reference>
<dbReference type="GO" id="GO:0006508">
    <property type="term" value="P:proteolysis"/>
    <property type="evidence" value="ECO:0007669"/>
    <property type="project" value="UniProtKB-KW"/>
</dbReference>
<evidence type="ECO:0000256" key="14">
    <source>
        <dbReference type="PROSITE-ProRule" id="PRU01379"/>
    </source>
</evidence>
<dbReference type="InterPro" id="IPR000834">
    <property type="entry name" value="Peptidase_M14"/>
</dbReference>
<keyword evidence="9" id="KW-0378">Hydrolase</keyword>
<dbReference type="EMBL" id="MU864647">
    <property type="protein sequence ID" value="KAK4182518.1"/>
    <property type="molecule type" value="Genomic_DNA"/>
</dbReference>
<evidence type="ECO:0000256" key="9">
    <source>
        <dbReference type="ARBA" id="ARBA00022801"/>
    </source>
</evidence>
<comment type="cofactor">
    <cofactor evidence="1">
        <name>Zn(2+)</name>
        <dbReference type="ChEBI" id="CHEBI:29105"/>
    </cofactor>
</comment>
<accession>A0AAN6WJ08</accession>
<evidence type="ECO:0000256" key="15">
    <source>
        <dbReference type="SAM" id="SignalP"/>
    </source>
</evidence>
<sequence>MKLFTTALLFAAAPMALGSAVPQLERKMTYDGYKVFRISTHHNPAAIKSKIAKFAAIPFNLDNNEHLDVAIPPEEVAAFEKLGLETSVMHQDLGKDVAEEGNFATYESTVGTQAVPSLTWFNSYHAYADHRTFFNDLQASFPSNSEIFEIGNSFQGRPIFGIHIWGSGGKGSKPAIYFHGTVHAREWISAKVVEYITYQLLTQYSTDTAIKAIRDKYDFYILPFVNPDGFVYTQTNERLWRKNRQTRSGASCVGTDINRNWPYKWEVTGGASTSPCSETYKGQAAGDTPENKALVAFTQKLKASKGIKLYIDWHSYGQYILLPYGYNCAARASNHATQSSLASGLATRIRQSYGTSFTTGPSCSTLYQTTGSAPDYLTDVGGATFAWTIELRPAGSSGGGFVLPPAQILPSGIEQWEGMKYLLANV</sequence>
<evidence type="ECO:0000313" key="17">
    <source>
        <dbReference type="EMBL" id="KAK4182518.1"/>
    </source>
</evidence>
<dbReference type="Pfam" id="PF00246">
    <property type="entry name" value="Peptidase_M14"/>
    <property type="match status" value="1"/>
</dbReference>
<dbReference type="GO" id="GO:0008270">
    <property type="term" value="F:zinc ion binding"/>
    <property type="evidence" value="ECO:0007669"/>
    <property type="project" value="InterPro"/>
</dbReference>